<dbReference type="GeneID" id="101855390"/>
<sequence length="647" mass="74544">MEEDLKRSKQHLMEMEERVKKEEEANIRKQKYEEEKRRANEERKQQRERAKELRKASEVSQDGVLLVRGQGGDKDNLGPEGGGEGGQAGDGVPSEFSDDSLSDDANVDFSQMTEEEKAAYLADREKRRKEIEERRRAKYGDKYDEIMKKKQAKKEAEIEKAKAEEADAERQKEEAQRQIEEERKRRMSTLKTTAASLKTKEKPKSMVTYDKGPPRWPQDKERSDLRKDSLVPGHERRNSRSMTSESQRKLSRGGPDDLEGSKYLKLPPIKGKRGSFSSEDGEQRKHGRRMHPRGETIDRNMAKAIAERGKKGGEQDEEEFPDDDMIEMDESGKLRLKRGKKIDLSKMSDEMLRKLGIDPNLTAKEKAKLLRAMFGEDIMITDNGYVIGTKGIDEYDQDEITDEMLAADMNLDLETLKGQRRVNVLFHRGGILLKEHMKKVMEQSKLQEDPPPTITYRTDLDERGGIDFMQHYRLVDPSNLEAYARAFVVEDGDMDTVINLKETLTALDGVPSMQKMTSKQFDYVFKVLNINDATQVTFRMFAVITALCERVTRMDNLSKHLLEVCNLADIERKLALYRDMFYHNIQSGLDPNFISADSLRIELIAGGLSWLQQQYVMEKMEISIANEISFLDYMCYIPLFLSMHDNI</sequence>
<feature type="compositionally biased region" description="Gly residues" evidence="1">
    <location>
        <begin position="79"/>
        <end position="89"/>
    </location>
</feature>
<feature type="compositionally biased region" description="Basic and acidic residues" evidence="1">
    <location>
        <begin position="1"/>
        <end position="57"/>
    </location>
</feature>
<keyword evidence="2" id="KW-1185">Reference proteome</keyword>
<dbReference type="InterPro" id="IPR011992">
    <property type="entry name" value="EF-hand-dom_pair"/>
</dbReference>
<reference evidence="3" key="1">
    <citation type="submission" date="2025-08" db="UniProtKB">
        <authorList>
            <consortium name="RefSeq"/>
        </authorList>
    </citation>
    <scope>IDENTIFICATION</scope>
</reference>
<dbReference type="SUPFAM" id="SSF47473">
    <property type="entry name" value="EF-hand"/>
    <property type="match status" value="1"/>
</dbReference>
<protein>
    <submittedName>
        <fullName evidence="3">Trichohyalin</fullName>
    </submittedName>
</protein>
<organism evidence="2 3">
    <name type="scientific">Aplysia californica</name>
    <name type="common">California sea hare</name>
    <dbReference type="NCBI Taxonomy" id="6500"/>
    <lineage>
        <taxon>Eukaryota</taxon>
        <taxon>Metazoa</taxon>
        <taxon>Spiralia</taxon>
        <taxon>Lophotrochozoa</taxon>
        <taxon>Mollusca</taxon>
        <taxon>Gastropoda</taxon>
        <taxon>Heterobranchia</taxon>
        <taxon>Euthyneura</taxon>
        <taxon>Tectipleura</taxon>
        <taxon>Aplysiida</taxon>
        <taxon>Aplysioidea</taxon>
        <taxon>Aplysiidae</taxon>
        <taxon>Aplysia</taxon>
    </lineage>
</organism>
<proteinExistence type="predicted"/>
<gene>
    <name evidence="3" type="primary">LOC101855390</name>
</gene>
<feature type="compositionally biased region" description="Basic and acidic residues" evidence="1">
    <location>
        <begin position="292"/>
        <end position="314"/>
    </location>
</feature>
<feature type="non-terminal residue" evidence="3">
    <location>
        <position position="647"/>
    </location>
</feature>
<feature type="compositionally biased region" description="Basic and acidic residues" evidence="1">
    <location>
        <begin position="217"/>
        <end position="238"/>
    </location>
</feature>
<feature type="compositionally biased region" description="Basic and acidic residues" evidence="1">
    <location>
        <begin position="114"/>
        <end position="184"/>
    </location>
</feature>
<dbReference type="PANTHER" id="PTHR35538:SF3">
    <property type="entry name" value="C-TYPE LECTIN DOMAIN-CONTAINING PROTEIN"/>
    <property type="match status" value="1"/>
</dbReference>
<feature type="compositionally biased region" description="Acidic residues" evidence="1">
    <location>
        <begin position="315"/>
        <end position="329"/>
    </location>
</feature>
<dbReference type="PANTHER" id="PTHR35538">
    <property type="entry name" value="LIG_CHAN-GLU_BD DOMAIN-CONTAINING PROTEIN"/>
    <property type="match status" value="1"/>
</dbReference>
<feature type="region of interest" description="Disordered" evidence="1">
    <location>
        <begin position="1"/>
        <end position="329"/>
    </location>
</feature>
<evidence type="ECO:0000313" key="2">
    <source>
        <dbReference type="Proteomes" id="UP000694888"/>
    </source>
</evidence>
<feature type="compositionally biased region" description="Acidic residues" evidence="1">
    <location>
        <begin position="96"/>
        <end position="106"/>
    </location>
</feature>
<name>A0ABM1ADG4_APLCA</name>
<dbReference type="Proteomes" id="UP000694888">
    <property type="component" value="Unplaced"/>
</dbReference>
<evidence type="ECO:0000313" key="3">
    <source>
        <dbReference type="RefSeq" id="XP_012945585.1"/>
    </source>
</evidence>
<dbReference type="RefSeq" id="XP_012945585.1">
    <property type="nucleotide sequence ID" value="XM_013090131.1"/>
</dbReference>
<evidence type="ECO:0000256" key="1">
    <source>
        <dbReference type="SAM" id="MobiDB-lite"/>
    </source>
</evidence>
<accession>A0ABM1ADG4</accession>